<dbReference type="EMBL" id="QKUF01000014">
    <property type="protein sequence ID" value="PZW26676.1"/>
    <property type="molecule type" value="Genomic_DNA"/>
</dbReference>
<keyword evidence="2" id="KW-1133">Transmembrane helix</keyword>
<protein>
    <submittedName>
        <fullName evidence="4">Transglycosylase-like protein with SLT domain</fullName>
    </submittedName>
</protein>
<feature type="transmembrane region" description="Helical" evidence="2">
    <location>
        <begin position="129"/>
        <end position="150"/>
    </location>
</feature>
<dbReference type="RefSeq" id="WP_111324179.1">
    <property type="nucleotide sequence ID" value="NZ_BIFX01000001.1"/>
</dbReference>
<reference evidence="4 5" key="1">
    <citation type="submission" date="2018-06" db="EMBL/GenBank/DDBJ databases">
        <title>Genomic Encyclopedia of Archaeal and Bacterial Type Strains, Phase II (KMG-II): from individual species to whole genera.</title>
        <authorList>
            <person name="Goeker M."/>
        </authorList>
    </citation>
    <scope>NUCLEOTIDE SEQUENCE [LARGE SCALE GENOMIC DNA]</scope>
    <source>
        <strain evidence="4 5">ATCC BAA-1881</strain>
    </source>
</reference>
<dbReference type="InterPro" id="IPR008258">
    <property type="entry name" value="Transglycosylase_SLT_dom_1"/>
</dbReference>
<keyword evidence="2" id="KW-0472">Membrane</keyword>
<dbReference type="SUPFAM" id="SSF53955">
    <property type="entry name" value="Lysozyme-like"/>
    <property type="match status" value="1"/>
</dbReference>
<feature type="domain" description="Transglycosylase SLT" evidence="3">
    <location>
        <begin position="203"/>
        <end position="297"/>
    </location>
</feature>
<keyword evidence="5" id="KW-1185">Reference proteome</keyword>
<dbReference type="InterPro" id="IPR023346">
    <property type="entry name" value="Lysozyme-like_dom_sf"/>
</dbReference>
<organism evidence="4 5">
    <name type="scientific">Thermosporothrix hazakensis</name>
    <dbReference type="NCBI Taxonomy" id="644383"/>
    <lineage>
        <taxon>Bacteria</taxon>
        <taxon>Bacillati</taxon>
        <taxon>Chloroflexota</taxon>
        <taxon>Ktedonobacteria</taxon>
        <taxon>Ktedonobacterales</taxon>
        <taxon>Thermosporotrichaceae</taxon>
        <taxon>Thermosporothrix</taxon>
    </lineage>
</organism>
<comment type="caution">
    <text evidence="4">The sequence shown here is derived from an EMBL/GenBank/DDBJ whole genome shotgun (WGS) entry which is preliminary data.</text>
</comment>
<dbReference type="AlphaFoldDB" id="A0A326UGZ0"/>
<dbReference type="OrthoDB" id="9815002at2"/>
<evidence type="ECO:0000256" key="1">
    <source>
        <dbReference type="SAM" id="MobiDB-lite"/>
    </source>
</evidence>
<evidence type="ECO:0000256" key="2">
    <source>
        <dbReference type="SAM" id="Phobius"/>
    </source>
</evidence>
<evidence type="ECO:0000259" key="3">
    <source>
        <dbReference type="Pfam" id="PF01464"/>
    </source>
</evidence>
<evidence type="ECO:0000313" key="4">
    <source>
        <dbReference type="EMBL" id="PZW26676.1"/>
    </source>
</evidence>
<evidence type="ECO:0000313" key="5">
    <source>
        <dbReference type="Proteomes" id="UP000248806"/>
    </source>
</evidence>
<feature type="region of interest" description="Disordered" evidence="1">
    <location>
        <begin position="1"/>
        <end position="37"/>
    </location>
</feature>
<proteinExistence type="predicted"/>
<keyword evidence="2" id="KW-0812">Transmembrane</keyword>
<gene>
    <name evidence="4" type="ORF">EI42_03828</name>
</gene>
<dbReference type="PANTHER" id="PTHR37423">
    <property type="entry name" value="SOLUBLE LYTIC MUREIN TRANSGLYCOSYLASE-RELATED"/>
    <property type="match status" value="1"/>
</dbReference>
<dbReference type="Pfam" id="PF01464">
    <property type="entry name" value="SLT"/>
    <property type="match status" value="1"/>
</dbReference>
<name>A0A326UGZ0_THEHA</name>
<dbReference type="PANTHER" id="PTHR37423:SF2">
    <property type="entry name" value="MEMBRANE-BOUND LYTIC MUREIN TRANSGLYCOSYLASE C"/>
    <property type="match status" value="1"/>
</dbReference>
<dbReference type="Gene3D" id="1.10.530.10">
    <property type="match status" value="1"/>
</dbReference>
<dbReference type="Proteomes" id="UP000248806">
    <property type="component" value="Unassembled WGS sequence"/>
</dbReference>
<sequence>MSQFRSRVPFQVEEKPSPPPLSGPHLPSSPSFVGGKAGTTEAFEFSPIASASNPVRVPTGQLSTTKTPTGQLLPTPYQPTTGQMYVLTGPLTDGLVLPQNRQAVVIPGSKKKRQNTTVQRQPLPARVRFSIVAIMLFCFFIATLVSFSPVGTGQKTTPFSGSIAEWLQRQQNWNTIGNSGVPVRTNQEKPPANVPDGDYVAMARAAARAAGIPEEYFVKQIDAETGFNPNAMSPVGAMGIAQFMPDTAASLGIDPWNPEQALYAAARMMSSLYKTYGDYAKALAAYNYGSGNLQTVLNACGSGWMGCLPGETRAYIYKIMGI</sequence>
<accession>A0A326UGZ0</accession>